<dbReference type="OrthoDB" id="10331815at2759"/>
<dbReference type="EMBL" id="AFQF01003168">
    <property type="protein sequence ID" value="EGU76861.1"/>
    <property type="molecule type" value="Genomic_DNA"/>
</dbReference>
<comment type="caution">
    <text evidence="2">The sequence shown here is derived from an EMBL/GenBank/DDBJ whole genome shotgun (WGS) entry which is preliminary data.</text>
</comment>
<feature type="region of interest" description="Disordered" evidence="1">
    <location>
        <begin position="40"/>
        <end position="59"/>
    </location>
</feature>
<gene>
    <name evidence="2" type="ORF">FOXB_12628</name>
</gene>
<proteinExistence type="predicted"/>
<protein>
    <submittedName>
        <fullName evidence="2">Uncharacterized protein</fullName>
    </submittedName>
</protein>
<accession>F9G1U6</accession>
<dbReference type="AlphaFoldDB" id="F9G1U6"/>
<evidence type="ECO:0000256" key="1">
    <source>
        <dbReference type="SAM" id="MobiDB-lite"/>
    </source>
</evidence>
<organism evidence="2">
    <name type="scientific">Fusarium oxysporum (strain Fo5176)</name>
    <name type="common">Fusarium vascular wilt</name>
    <dbReference type="NCBI Taxonomy" id="660025"/>
    <lineage>
        <taxon>Eukaryota</taxon>
        <taxon>Fungi</taxon>
        <taxon>Dikarya</taxon>
        <taxon>Ascomycota</taxon>
        <taxon>Pezizomycotina</taxon>
        <taxon>Sordariomycetes</taxon>
        <taxon>Hypocreomycetidae</taxon>
        <taxon>Hypocreales</taxon>
        <taxon>Nectriaceae</taxon>
        <taxon>Fusarium</taxon>
        <taxon>Fusarium oxysporum species complex</taxon>
    </lineage>
</organism>
<sequence>MAKFMILAENAYTLKYLPINEMRFYEPTLQLGAFSRHPDNSQLTLYPQPRRNKGLSDNTDDEDMAHVLAKLHNFDVVYIAGMDRKFLKAGHAFAFATIIVSYPLDVERMPNKVPRQMIQIGYDCLYEIAGVNYYVTCLSKSVPKFIDEQGPVREANMKKQLLDAGEVLTEEALYQRYYGGVTNLPRGGYCYDTWFPDKKPFKMARAMLSLVQAPVKQETHPL</sequence>
<reference evidence="2" key="1">
    <citation type="journal article" date="2012" name="Mol. Plant Microbe Interact.">
        <title>A highly conserved effector in Fusarium oxysporum is required for full virulence on Arabidopsis.</title>
        <authorList>
            <person name="Thatcher L.F."/>
            <person name="Gardiner D.M."/>
            <person name="Kazan K."/>
            <person name="Manners J."/>
        </authorList>
    </citation>
    <scope>NUCLEOTIDE SEQUENCE [LARGE SCALE GENOMIC DNA]</scope>
    <source>
        <strain evidence="2">Fo5176</strain>
    </source>
</reference>
<evidence type="ECO:0000313" key="2">
    <source>
        <dbReference type="EMBL" id="EGU76861.1"/>
    </source>
</evidence>
<name>F9G1U6_FUSOF</name>